<evidence type="ECO:0000313" key="2">
    <source>
        <dbReference type="EMBL" id="MFC5054263.1"/>
    </source>
</evidence>
<keyword evidence="3" id="KW-1185">Reference proteome</keyword>
<name>A0ABV9XV64_9PSEU</name>
<dbReference type="EC" id="2.3.1.-" evidence="2"/>
<reference evidence="3" key="1">
    <citation type="journal article" date="2019" name="Int. J. Syst. Evol. Microbiol.">
        <title>The Global Catalogue of Microorganisms (GCM) 10K type strain sequencing project: providing services to taxonomists for standard genome sequencing and annotation.</title>
        <authorList>
            <consortium name="The Broad Institute Genomics Platform"/>
            <consortium name="The Broad Institute Genome Sequencing Center for Infectious Disease"/>
            <person name="Wu L."/>
            <person name="Ma J."/>
        </authorList>
    </citation>
    <scope>NUCLEOTIDE SEQUENCE [LARGE SCALE GENOMIC DNA]</scope>
    <source>
        <strain evidence="3">KCTC 12848</strain>
    </source>
</reference>
<dbReference type="Proteomes" id="UP001595833">
    <property type="component" value="Unassembled WGS sequence"/>
</dbReference>
<gene>
    <name evidence="2" type="ORF">ACFPFM_10890</name>
</gene>
<proteinExistence type="predicted"/>
<comment type="caution">
    <text evidence="2">The sequence shown here is derived from an EMBL/GenBank/DDBJ whole genome shotgun (WGS) entry which is preliminary data.</text>
</comment>
<dbReference type="InterPro" id="IPR016181">
    <property type="entry name" value="Acyl_CoA_acyltransferase"/>
</dbReference>
<dbReference type="Pfam" id="PF00583">
    <property type="entry name" value="Acetyltransf_1"/>
    <property type="match status" value="1"/>
</dbReference>
<feature type="domain" description="N-acetyltransferase" evidence="1">
    <location>
        <begin position="27"/>
        <end position="82"/>
    </location>
</feature>
<dbReference type="SUPFAM" id="SSF55729">
    <property type="entry name" value="Acyl-CoA N-acyltransferases (Nat)"/>
    <property type="match status" value="1"/>
</dbReference>
<dbReference type="InterPro" id="IPR000182">
    <property type="entry name" value="GNAT_dom"/>
</dbReference>
<keyword evidence="2" id="KW-0012">Acyltransferase</keyword>
<accession>A0ABV9XV64</accession>
<organism evidence="2 3">
    <name type="scientific">Saccharothrix xinjiangensis</name>
    <dbReference type="NCBI Taxonomy" id="204798"/>
    <lineage>
        <taxon>Bacteria</taxon>
        <taxon>Bacillati</taxon>
        <taxon>Actinomycetota</taxon>
        <taxon>Actinomycetes</taxon>
        <taxon>Pseudonocardiales</taxon>
        <taxon>Pseudonocardiaceae</taxon>
        <taxon>Saccharothrix</taxon>
    </lineage>
</organism>
<dbReference type="GO" id="GO:0016746">
    <property type="term" value="F:acyltransferase activity"/>
    <property type="evidence" value="ECO:0007669"/>
    <property type="project" value="UniProtKB-KW"/>
</dbReference>
<evidence type="ECO:0000313" key="3">
    <source>
        <dbReference type="Proteomes" id="UP001595833"/>
    </source>
</evidence>
<protein>
    <submittedName>
        <fullName evidence="2">GNAT family N-acetyltransferase</fullName>
        <ecNumber evidence="2">2.3.1.-</ecNumber>
    </submittedName>
</protein>
<sequence length="122" mass="13897">MVARCSDRTVLHRSGGGSPDSVRRWLRSLPDRTGHTTVAGWRDRRLVGMTTAVQDDGRIEPAVVVEDAWQRRGVGTALVSRLWPAWQSRCRCMRMSQWPTPRPWPYYAASPRQRGTARPMPV</sequence>
<dbReference type="EMBL" id="JBHSJB010000010">
    <property type="protein sequence ID" value="MFC5054263.1"/>
    <property type="molecule type" value="Genomic_DNA"/>
</dbReference>
<evidence type="ECO:0000259" key="1">
    <source>
        <dbReference type="Pfam" id="PF00583"/>
    </source>
</evidence>
<dbReference type="Gene3D" id="3.40.630.30">
    <property type="match status" value="1"/>
</dbReference>
<dbReference type="RefSeq" id="WP_380646221.1">
    <property type="nucleotide sequence ID" value="NZ_BAAAKE010000029.1"/>
</dbReference>
<keyword evidence="2" id="KW-0808">Transferase</keyword>